<reference evidence="2 3" key="1">
    <citation type="submission" date="2016-10" db="EMBL/GenBank/DDBJ databases">
        <authorList>
            <person name="de Groot N.N."/>
        </authorList>
    </citation>
    <scope>NUCLEOTIDE SEQUENCE [LARGE SCALE GENOMIC DNA]</scope>
    <source>
        <strain evidence="3">P4-7,KCTC 19426,CECT 7604</strain>
    </source>
</reference>
<feature type="region of interest" description="Disordered" evidence="1">
    <location>
        <begin position="1"/>
        <end position="108"/>
    </location>
</feature>
<dbReference type="Proteomes" id="UP000198741">
    <property type="component" value="Chromosome I"/>
</dbReference>
<dbReference type="EMBL" id="LT629710">
    <property type="protein sequence ID" value="SDO44374.1"/>
    <property type="molecule type" value="Genomic_DNA"/>
</dbReference>
<evidence type="ECO:0000313" key="3">
    <source>
        <dbReference type="Proteomes" id="UP000198741"/>
    </source>
</evidence>
<feature type="compositionally biased region" description="Basic and acidic residues" evidence="1">
    <location>
        <begin position="33"/>
        <end position="57"/>
    </location>
</feature>
<sequence length="237" mass="25422">MLIARQPCSRNPRAGRAPAQAFDQRAGDSVPVVHDEGGLHSHQETDSENLLEQHDPKCAAGGRQTQRQAGPAEDARLVTPVRPKESDASGDNRGPSPVRGRTGTQQKITATDRHTMAMFASTRRPASSDCREQTSNAGQDRHNAEYHPDFSAESCGDGVIRQDAGRAVHGDVDAAVVQRAFDEKNGDDASARAEANFRATATVVRPSAAPPDPVSTIYGRYSTLLLSSDRSGTLLER</sequence>
<name>A0A1H0JL79_9ACTN</name>
<feature type="region of interest" description="Disordered" evidence="1">
    <location>
        <begin position="121"/>
        <end position="146"/>
    </location>
</feature>
<organism evidence="2 3">
    <name type="scientific">Nakamurella panacisegetis</name>
    <dbReference type="NCBI Taxonomy" id="1090615"/>
    <lineage>
        <taxon>Bacteria</taxon>
        <taxon>Bacillati</taxon>
        <taxon>Actinomycetota</taxon>
        <taxon>Actinomycetes</taxon>
        <taxon>Nakamurellales</taxon>
        <taxon>Nakamurellaceae</taxon>
        <taxon>Nakamurella</taxon>
    </lineage>
</organism>
<gene>
    <name evidence="2" type="ORF">SAMN04515671_0954</name>
</gene>
<dbReference type="AlphaFoldDB" id="A0A1H0JL79"/>
<evidence type="ECO:0000313" key="2">
    <source>
        <dbReference type="EMBL" id="SDO44374.1"/>
    </source>
</evidence>
<proteinExistence type="predicted"/>
<keyword evidence="3" id="KW-1185">Reference proteome</keyword>
<protein>
    <submittedName>
        <fullName evidence="2">Uncharacterized protein</fullName>
    </submittedName>
</protein>
<accession>A0A1H0JL79</accession>
<evidence type="ECO:0000256" key="1">
    <source>
        <dbReference type="SAM" id="MobiDB-lite"/>
    </source>
</evidence>